<name>A0ABW8GRZ7_9GAMM</name>
<evidence type="ECO:0000256" key="1">
    <source>
        <dbReference type="ARBA" id="ARBA00022553"/>
    </source>
</evidence>
<evidence type="ECO:0000256" key="2">
    <source>
        <dbReference type="ARBA" id="ARBA00023012"/>
    </source>
</evidence>
<sequence>MIYEALIKSTGDILQGMAVLLLSILAFKLLHYLSPIIKKMEILKFKYGDFEVYISQKIKVVVDSLYEAEKAKGSTIFACNDKIKTDLSGWLSPVFLERIKCSNILWVDDRRNLINNEIRALNEVGVNVQWAISTSEALKKINEMKFDVVISDMGRPEGRCAGYSLLDEMKRIKPDIPFIIYAGSNDIEHRREANKRGAFGSTNNAYELFNYIFCALILSPHYSDC</sequence>
<comment type="caution">
    <text evidence="6">The sequence shown here is derived from an EMBL/GenBank/DDBJ whole genome shotgun (WGS) entry which is preliminary data.</text>
</comment>
<gene>
    <name evidence="6" type="ORF">ACIPUH_04895</name>
</gene>
<dbReference type="Proteomes" id="UP001617702">
    <property type="component" value="Unassembled WGS sequence"/>
</dbReference>
<dbReference type="PROSITE" id="PS50110">
    <property type="entry name" value="RESPONSE_REGULATORY"/>
    <property type="match status" value="1"/>
</dbReference>
<keyword evidence="4" id="KW-0472">Membrane</keyword>
<dbReference type="Pfam" id="PF00072">
    <property type="entry name" value="Response_reg"/>
    <property type="match status" value="1"/>
</dbReference>
<keyword evidence="1 3" id="KW-0597">Phosphoprotein</keyword>
<proteinExistence type="predicted"/>
<accession>A0ABW8GRZ7</accession>
<reference evidence="6 7" key="1">
    <citation type="submission" date="2024-10" db="EMBL/GenBank/DDBJ databases">
        <authorList>
            <person name="Lu C.-H."/>
        </authorList>
    </citation>
    <scope>NUCLEOTIDE SEQUENCE [LARGE SCALE GENOMIC DNA]</scope>
    <source>
        <strain evidence="6 7">22LXZD03-01</strain>
    </source>
</reference>
<dbReference type="PANTHER" id="PTHR44591">
    <property type="entry name" value="STRESS RESPONSE REGULATOR PROTEIN 1"/>
    <property type="match status" value="1"/>
</dbReference>
<dbReference type="SUPFAM" id="SSF52172">
    <property type="entry name" value="CheY-like"/>
    <property type="match status" value="1"/>
</dbReference>
<dbReference type="SMART" id="SM00448">
    <property type="entry name" value="REC"/>
    <property type="match status" value="1"/>
</dbReference>
<dbReference type="Gene3D" id="3.40.50.2300">
    <property type="match status" value="1"/>
</dbReference>
<keyword evidence="7" id="KW-1185">Reference proteome</keyword>
<keyword evidence="4" id="KW-0812">Transmembrane</keyword>
<dbReference type="PANTHER" id="PTHR44591:SF14">
    <property type="entry name" value="PROTEIN PILG"/>
    <property type="match status" value="1"/>
</dbReference>
<organism evidence="6 7">
    <name type="scientific">Pectobacterium jejuense</name>
    <dbReference type="NCBI Taxonomy" id="2974022"/>
    <lineage>
        <taxon>Bacteria</taxon>
        <taxon>Pseudomonadati</taxon>
        <taxon>Pseudomonadota</taxon>
        <taxon>Gammaproteobacteria</taxon>
        <taxon>Enterobacterales</taxon>
        <taxon>Pectobacteriaceae</taxon>
        <taxon>Pectobacterium</taxon>
    </lineage>
</organism>
<dbReference type="InterPro" id="IPR001789">
    <property type="entry name" value="Sig_transdc_resp-reg_receiver"/>
</dbReference>
<keyword evidence="2" id="KW-0902">Two-component regulatory system</keyword>
<dbReference type="InterPro" id="IPR050595">
    <property type="entry name" value="Bact_response_regulator"/>
</dbReference>
<keyword evidence="4" id="KW-1133">Transmembrane helix</keyword>
<dbReference type="CDD" id="cd00156">
    <property type="entry name" value="REC"/>
    <property type="match status" value="1"/>
</dbReference>
<dbReference type="RefSeq" id="WP_400353053.1">
    <property type="nucleotide sequence ID" value="NZ_JBIXLA010000001.1"/>
</dbReference>
<evidence type="ECO:0000259" key="5">
    <source>
        <dbReference type="PROSITE" id="PS50110"/>
    </source>
</evidence>
<feature type="modified residue" description="4-aspartylphosphate" evidence="3">
    <location>
        <position position="152"/>
    </location>
</feature>
<evidence type="ECO:0000256" key="4">
    <source>
        <dbReference type="SAM" id="Phobius"/>
    </source>
</evidence>
<evidence type="ECO:0000313" key="7">
    <source>
        <dbReference type="Proteomes" id="UP001617702"/>
    </source>
</evidence>
<evidence type="ECO:0000256" key="3">
    <source>
        <dbReference type="PROSITE-ProRule" id="PRU00169"/>
    </source>
</evidence>
<evidence type="ECO:0000313" key="6">
    <source>
        <dbReference type="EMBL" id="MFJ5512131.1"/>
    </source>
</evidence>
<protein>
    <submittedName>
        <fullName evidence="6">Response regulator</fullName>
    </submittedName>
</protein>
<feature type="transmembrane region" description="Helical" evidence="4">
    <location>
        <begin position="13"/>
        <end position="33"/>
    </location>
</feature>
<dbReference type="EMBL" id="JBIXLB010000001">
    <property type="protein sequence ID" value="MFJ5512131.1"/>
    <property type="molecule type" value="Genomic_DNA"/>
</dbReference>
<dbReference type="InterPro" id="IPR011006">
    <property type="entry name" value="CheY-like_superfamily"/>
</dbReference>
<feature type="domain" description="Response regulatory" evidence="5">
    <location>
        <begin position="103"/>
        <end position="216"/>
    </location>
</feature>